<keyword evidence="2 6" id="KW-0238">DNA-binding</keyword>
<sequence length="385" mass="41258">MGPMIRAASLRGFVPLVEELGGDPDALLARFGIPRRSLEADDELVPITAHDRMLDAAADALGCPDFGLRLAERQDLGVLGPLAVAVESSSTVAEALRCASRFMFVHSTALSIDVRPDPHGRRGVVALTYYKDLRESMYSPQAMELGLGLFHRVSVALLGGLTGLRSVEFPHGPVSPVRRYLDFFGCDVRFGAQAGALCVERQVLDERFGTANETIRGIALDHLMTHHPDSTGAVPARVRLAIAETLGTSVPSVVAVARLLATHPRTLQRQLAREGTSFETVLDDVRRDAAHRFITGTDLPFSQVSTLVAFTEQSSLSHAVRRWFGISPRELRRVGPAAAAGRGGPGRPREARLPAPAGAPGPRAGPRARAAGEPWSPGEACREPS</sequence>
<dbReference type="Gene3D" id="1.10.10.60">
    <property type="entry name" value="Homeodomain-like"/>
    <property type="match status" value="1"/>
</dbReference>
<dbReference type="GO" id="GO:0005829">
    <property type="term" value="C:cytosol"/>
    <property type="evidence" value="ECO:0007669"/>
    <property type="project" value="TreeGrafter"/>
</dbReference>
<dbReference type="InterPro" id="IPR032687">
    <property type="entry name" value="AraC-type_N"/>
</dbReference>
<reference evidence="7" key="1">
    <citation type="submission" date="2016-10" db="EMBL/GenBank/DDBJ databases">
        <authorList>
            <person name="Varghese N."/>
            <person name="Submissions S."/>
        </authorList>
    </citation>
    <scope>NUCLEOTIDE SEQUENCE [LARGE SCALE GENOMIC DNA]</scope>
    <source>
        <strain evidence="7">DSM 44796</strain>
    </source>
</reference>
<dbReference type="GO" id="GO:0003700">
    <property type="term" value="F:DNA-binding transcription factor activity"/>
    <property type="evidence" value="ECO:0007669"/>
    <property type="project" value="InterPro"/>
</dbReference>
<dbReference type="GO" id="GO:0000976">
    <property type="term" value="F:transcription cis-regulatory region binding"/>
    <property type="evidence" value="ECO:0007669"/>
    <property type="project" value="TreeGrafter"/>
</dbReference>
<evidence type="ECO:0000256" key="3">
    <source>
        <dbReference type="ARBA" id="ARBA00023163"/>
    </source>
</evidence>
<evidence type="ECO:0000256" key="1">
    <source>
        <dbReference type="ARBA" id="ARBA00023015"/>
    </source>
</evidence>
<evidence type="ECO:0000256" key="4">
    <source>
        <dbReference type="SAM" id="MobiDB-lite"/>
    </source>
</evidence>
<dbReference type="InterPro" id="IPR009057">
    <property type="entry name" value="Homeodomain-like_sf"/>
</dbReference>
<dbReference type="PROSITE" id="PS01124">
    <property type="entry name" value="HTH_ARAC_FAMILY_2"/>
    <property type="match status" value="1"/>
</dbReference>
<dbReference type="PANTHER" id="PTHR47894:SF4">
    <property type="entry name" value="HTH-TYPE TRANSCRIPTIONAL REGULATOR GADX"/>
    <property type="match status" value="1"/>
</dbReference>
<feature type="region of interest" description="Disordered" evidence="4">
    <location>
        <begin position="335"/>
        <end position="385"/>
    </location>
</feature>
<feature type="compositionally biased region" description="Low complexity" evidence="4">
    <location>
        <begin position="353"/>
        <end position="374"/>
    </location>
</feature>
<evidence type="ECO:0000256" key="2">
    <source>
        <dbReference type="ARBA" id="ARBA00023125"/>
    </source>
</evidence>
<dbReference type="Proteomes" id="UP000199682">
    <property type="component" value="Unassembled WGS sequence"/>
</dbReference>
<dbReference type="SMART" id="SM00342">
    <property type="entry name" value="HTH_ARAC"/>
    <property type="match status" value="1"/>
</dbReference>
<gene>
    <name evidence="6" type="ORF">SAMN04488074_101792</name>
</gene>
<keyword evidence="3" id="KW-0804">Transcription</keyword>
<proteinExistence type="predicted"/>
<dbReference type="Pfam" id="PF12833">
    <property type="entry name" value="HTH_18"/>
    <property type="match status" value="1"/>
</dbReference>
<evidence type="ECO:0000259" key="5">
    <source>
        <dbReference type="PROSITE" id="PS01124"/>
    </source>
</evidence>
<dbReference type="EMBL" id="FNET01000001">
    <property type="protein sequence ID" value="SDJ20667.1"/>
    <property type="molecule type" value="Genomic_DNA"/>
</dbReference>
<dbReference type="SUPFAM" id="SSF46689">
    <property type="entry name" value="Homeodomain-like"/>
    <property type="match status" value="1"/>
</dbReference>
<dbReference type="Pfam" id="PF12625">
    <property type="entry name" value="Arabinose_bd"/>
    <property type="match status" value="1"/>
</dbReference>
<evidence type="ECO:0000313" key="7">
    <source>
        <dbReference type="Proteomes" id="UP000199682"/>
    </source>
</evidence>
<name>A0A1G8RUM1_9PSEU</name>
<feature type="domain" description="HTH araC/xylS-type" evidence="5">
    <location>
        <begin position="236"/>
        <end position="334"/>
    </location>
</feature>
<dbReference type="PANTHER" id="PTHR47894">
    <property type="entry name" value="HTH-TYPE TRANSCRIPTIONAL REGULATOR GADX"/>
    <property type="match status" value="1"/>
</dbReference>
<accession>A0A1G8RUM1</accession>
<evidence type="ECO:0000313" key="6">
    <source>
        <dbReference type="EMBL" id="SDJ20667.1"/>
    </source>
</evidence>
<keyword evidence="1" id="KW-0805">Transcription regulation</keyword>
<dbReference type="AlphaFoldDB" id="A0A1G8RUM1"/>
<organism evidence="6 7">
    <name type="scientific">Lentzea albidocapillata subsp. violacea</name>
    <dbReference type="NCBI Taxonomy" id="128104"/>
    <lineage>
        <taxon>Bacteria</taxon>
        <taxon>Bacillati</taxon>
        <taxon>Actinomycetota</taxon>
        <taxon>Actinomycetes</taxon>
        <taxon>Pseudonocardiales</taxon>
        <taxon>Pseudonocardiaceae</taxon>
        <taxon>Lentzea</taxon>
    </lineage>
</organism>
<dbReference type="InterPro" id="IPR018060">
    <property type="entry name" value="HTH_AraC"/>
</dbReference>
<protein>
    <submittedName>
        <fullName evidence="6">AraC-type DNA-binding protein</fullName>
    </submittedName>
</protein>